<accession>A0A1C3VRL3</accession>
<reference evidence="3" key="1">
    <citation type="submission" date="2016-08" db="EMBL/GenBank/DDBJ databases">
        <authorList>
            <person name="Varghese N."/>
            <person name="Submissions Spin"/>
        </authorList>
    </citation>
    <scope>NUCLEOTIDE SEQUENCE [LARGE SCALE GENOMIC DNA]</scope>
    <source>
        <strain evidence="3">HAMBI 2975</strain>
    </source>
</reference>
<name>A0A1C3VRL3_9HYPH</name>
<organism evidence="2 3">
    <name type="scientific">Rhizobium multihospitium</name>
    <dbReference type="NCBI Taxonomy" id="410764"/>
    <lineage>
        <taxon>Bacteria</taxon>
        <taxon>Pseudomonadati</taxon>
        <taxon>Pseudomonadota</taxon>
        <taxon>Alphaproteobacteria</taxon>
        <taxon>Hyphomicrobiales</taxon>
        <taxon>Rhizobiaceae</taxon>
        <taxon>Rhizobium/Agrobacterium group</taxon>
        <taxon>Rhizobium</taxon>
    </lineage>
</organism>
<feature type="transmembrane region" description="Helical" evidence="1">
    <location>
        <begin position="169"/>
        <end position="195"/>
    </location>
</feature>
<evidence type="ECO:0000256" key="1">
    <source>
        <dbReference type="SAM" id="Phobius"/>
    </source>
</evidence>
<dbReference type="STRING" id="410764.GA0061103_4258"/>
<dbReference type="Proteomes" id="UP000199101">
    <property type="component" value="Unassembled WGS sequence"/>
</dbReference>
<gene>
    <name evidence="2" type="ORF">GA0061103_4258</name>
</gene>
<keyword evidence="1" id="KW-0812">Transmembrane</keyword>
<dbReference type="RefSeq" id="WP_141694436.1">
    <property type="nucleotide sequence ID" value="NZ_FMAG01000003.1"/>
</dbReference>
<keyword evidence="1" id="KW-1133">Transmembrane helix</keyword>
<keyword evidence="1" id="KW-0472">Membrane</keyword>
<protein>
    <submittedName>
        <fullName evidence="2">Uncharacterized protein</fullName>
    </submittedName>
</protein>
<dbReference type="EMBL" id="FMAG01000003">
    <property type="protein sequence ID" value="SCB30338.1"/>
    <property type="molecule type" value="Genomic_DNA"/>
</dbReference>
<feature type="transmembrane region" description="Helical" evidence="1">
    <location>
        <begin position="61"/>
        <end position="81"/>
    </location>
</feature>
<sequence length="202" mass="22746">MKLLQDVTWSVLGTIGRSSISKLSILMPFIGYLILLQEKFVGLATPLVFRDGSDFKVSIGFYLLYFGLFIFGLGSFIFHIASPETAKSFKSADDYVERLQTLVTPSELLSKLEFILSKSEINSAISREALLYKNAISVGINAQPQQSIKAFVLRSFFDLRDRSRFSLRVTVFVLFSLGIILAMIPSFIALLNVWVDFSKNYL</sequence>
<evidence type="ECO:0000313" key="3">
    <source>
        <dbReference type="Proteomes" id="UP000199101"/>
    </source>
</evidence>
<proteinExistence type="predicted"/>
<dbReference type="AlphaFoldDB" id="A0A1C3VRL3"/>
<keyword evidence="3" id="KW-1185">Reference proteome</keyword>
<dbReference type="OrthoDB" id="7852227at2"/>
<evidence type="ECO:0000313" key="2">
    <source>
        <dbReference type="EMBL" id="SCB30338.1"/>
    </source>
</evidence>